<organism evidence="2 3">
    <name type="scientific">Heyndrickxia shackletonii</name>
    <dbReference type="NCBI Taxonomy" id="157838"/>
    <lineage>
        <taxon>Bacteria</taxon>
        <taxon>Bacillati</taxon>
        <taxon>Bacillota</taxon>
        <taxon>Bacilli</taxon>
        <taxon>Bacillales</taxon>
        <taxon>Bacillaceae</taxon>
        <taxon>Heyndrickxia</taxon>
    </lineage>
</organism>
<name>A0A0Q3WT87_9BACI</name>
<evidence type="ECO:0000313" key="2">
    <source>
        <dbReference type="EMBL" id="KQL51524.1"/>
    </source>
</evidence>
<accession>A0A0Q3WT87</accession>
<feature type="transmembrane region" description="Helical" evidence="1">
    <location>
        <begin position="12"/>
        <end position="28"/>
    </location>
</feature>
<keyword evidence="1" id="KW-0812">Transmembrane</keyword>
<evidence type="ECO:0000256" key="1">
    <source>
        <dbReference type="SAM" id="Phobius"/>
    </source>
</evidence>
<gene>
    <name evidence="2" type="ORF">AN964_21465</name>
</gene>
<reference evidence="2 3" key="1">
    <citation type="submission" date="2015-09" db="EMBL/GenBank/DDBJ databases">
        <title>Genome sequencing project for genomic taxonomy and phylogenomics of Bacillus-like bacteria.</title>
        <authorList>
            <person name="Liu B."/>
            <person name="Wang J."/>
            <person name="Zhu Y."/>
            <person name="Liu G."/>
            <person name="Chen Q."/>
            <person name="Chen Z."/>
            <person name="Lan J."/>
            <person name="Che J."/>
            <person name="Ge C."/>
            <person name="Shi H."/>
            <person name="Pan Z."/>
            <person name="Liu X."/>
        </authorList>
    </citation>
    <scope>NUCLEOTIDE SEQUENCE [LARGE SCALE GENOMIC DNA]</scope>
    <source>
        <strain evidence="2 3">LMG 18435</strain>
    </source>
</reference>
<keyword evidence="1" id="KW-1133">Transmembrane helix</keyword>
<dbReference type="RefSeq" id="WP_055741833.1">
    <property type="nucleotide sequence ID" value="NZ_JAAIWL010000079.1"/>
</dbReference>
<keyword evidence="1" id="KW-0472">Membrane</keyword>
<comment type="caution">
    <text evidence="2">The sequence shown here is derived from an EMBL/GenBank/DDBJ whole genome shotgun (WGS) entry which is preliminary data.</text>
</comment>
<dbReference type="Proteomes" id="UP000051888">
    <property type="component" value="Unassembled WGS sequence"/>
</dbReference>
<sequence length="100" mass="11263">MLEDTARELRNIRITLVILTIILLFSGGERTVHVDNLNGSEQIFPHFSYSNMVDLGDGNFGVLTGDATSSGSEMVKVYYYDKKENKIIFKTEASLDELQQ</sequence>
<evidence type="ECO:0000313" key="3">
    <source>
        <dbReference type="Proteomes" id="UP000051888"/>
    </source>
</evidence>
<dbReference type="EMBL" id="LJJC01000006">
    <property type="protein sequence ID" value="KQL51524.1"/>
    <property type="molecule type" value="Genomic_DNA"/>
</dbReference>
<protein>
    <submittedName>
        <fullName evidence="2">Uncharacterized protein</fullName>
    </submittedName>
</protein>
<dbReference type="AlphaFoldDB" id="A0A0Q3WT87"/>
<dbReference type="PATRIC" id="fig|157838.3.peg.4717"/>
<proteinExistence type="predicted"/>
<dbReference type="Gene3D" id="6.20.140.10">
    <property type="match status" value="1"/>
</dbReference>
<keyword evidence="3" id="KW-1185">Reference proteome</keyword>